<evidence type="ECO:0000256" key="3">
    <source>
        <dbReference type="ARBA" id="ARBA00022553"/>
    </source>
</evidence>
<dbReference type="AlphaFoldDB" id="A0A0D0M0U3"/>
<dbReference type="CDD" id="cd00082">
    <property type="entry name" value="HisKA"/>
    <property type="match status" value="1"/>
</dbReference>
<feature type="transmembrane region" description="Helical" evidence="6">
    <location>
        <begin position="294"/>
        <end position="317"/>
    </location>
</feature>
<comment type="catalytic activity">
    <reaction evidence="1">
        <text>ATP + protein L-histidine = ADP + protein N-phospho-L-histidine.</text>
        <dbReference type="EC" id="2.7.13.3"/>
    </reaction>
</comment>
<keyword evidence="6" id="KW-0472">Membrane</keyword>
<organism evidence="9 10">
    <name type="scientific">Variovorax paradoxus</name>
    <dbReference type="NCBI Taxonomy" id="34073"/>
    <lineage>
        <taxon>Bacteria</taxon>
        <taxon>Pseudomonadati</taxon>
        <taxon>Pseudomonadota</taxon>
        <taxon>Betaproteobacteria</taxon>
        <taxon>Burkholderiales</taxon>
        <taxon>Comamonadaceae</taxon>
        <taxon>Variovorax</taxon>
    </lineage>
</organism>
<gene>
    <name evidence="9" type="ORF">RT97_04990</name>
</gene>
<comment type="caution">
    <text evidence="9">The sequence shown here is derived from an EMBL/GenBank/DDBJ whole genome shotgun (WGS) entry which is preliminary data.</text>
</comment>
<feature type="domain" description="Histidine kinase" evidence="8">
    <location>
        <begin position="457"/>
        <end position="671"/>
    </location>
</feature>
<dbReference type="InterPro" id="IPR011623">
    <property type="entry name" value="7TMR_DISM_rcpt_extracell_dom1"/>
</dbReference>
<feature type="transmembrane region" description="Helical" evidence="6">
    <location>
        <begin position="351"/>
        <end position="368"/>
    </location>
</feature>
<feature type="transmembrane region" description="Helical" evidence="6">
    <location>
        <begin position="380"/>
        <end position="400"/>
    </location>
</feature>
<dbReference type="Proteomes" id="UP000032067">
    <property type="component" value="Unassembled WGS sequence"/>
</dbReference>
<dbReference type="Pfam" id="PF02518">
    <property type="entry name" value="HATPase_c"/>
    <property type="match status" value="1"/>
</dbReference>
<dbReference type="SUPFAM" id="SSF55874">
    <property type="entry name" value="ATPase domain of HSP90 chaperone/DNA topoisomerase II/histidine kinase"/>
    <property type="match status" value="1"/>
</dbReference>
<keyword evidence="5" id="KW-0418">Kinase</keyword>
<feature type="transmembrane region" description="Helical" evidence="6">
    <location>
        <begin position="260"/>
        <end position="282"/>
    </location>
</feature>
<dbReference type="PROSITE" id="PS51257">
    <property type="entry name" value="PROKAR_LIPOPROTEIN"/>
    <property type="match status" value="1"/>
</dbReference>
<dbReference type="RefSeq" id="WP_052810551.1">
    <property type="nucleotide sequence ID" value="NZ_JXQQ01000010.1"/>
</dbReference>
<evidence type="ECO:0000256" key="6">
    <source>
        <dbReference type="SAM" id="Phobius"/>
    </source>
</evidence>
<dbReference type="PROSITE" id="PS50109">
    <property type="entry name" value="HIS_KIN"/>
    <property type="match status" value="1"/>
</dbReference>
<evidence type="ECO:0000256" key="7">
    <source>
        <dbReference type="SAM" id="SignalP"/>
    </source>
</evidence>
<feature type="chain" id="PRO_5002216684" description="histidine kinase" evidence="7">
    <location>
        <begin position="29"/>
        <end position="770"/>
    </location>
</feature>
<keyword evidence="7" id="KW-0732">Signal</keyword>
<dbReference type="Pfam" id="PF07696">
    <property type="entry name" value="7TMR-DISMED2"/>
    <property type="match status" value="1"/>
</dbReference>
<dbReference type="InterPro" id="IPR036097">
    <property type="entry name" value="HisK_dim/P_sf"/>
</dbReference>
<dbReference type="PANTHER" id="PTHR43047">
    <property type="entry name" value="TWO-COMPONENT HISTIDINE PROTEIN KINASE"/>
    <property type="match status" value="1"/>
</dbReference>
<feature type="transmembrane region" description="Helical" evidence="6">
    <location>
        <begin position="199"/>
        <end position="220"/>
    </location>
</feature>
<dbReference type="PRINTS" id="PR00344">
    <property type="entry name" value="BCTRLSENSOR"/>
</dbReference>
<dbReference type="Gene3D" id="2.60.40.2380">
    <property type="match status" value="1"/>
</dbReference>
<accession>A0A0D0M0U3</accession>
<evidence type="ECO:0000313" key="9">
    <source>
        <dbReference type="EMBL" id="KIQ35268.1"/>
    </source>
</evidence>
<dbReference type="OrthoDB" id="9797243at2"/>
<dbReference type="GO" id="GO:0000155">
    <property type="term" value="F:phosphorelay sensor kinase activity"/>
    <property type="evidence" value="ECO:0007669"/>
    <property type="project" value="InterPro"/>
</dbReference>
<dbReference type="InterPro" id="IPR036890">
    <property type="entry name" value="HATPase_C_sf"/>
</dbReference>
<evidence type="ECO:0000256" key="4">
    <source>
        <dbReference type="ARBA" id="ARBA00022679"/>
    </source>
</evidence>
<protein>
    <recommendedName>
        <fullName evidence="2">histidine kinase</fullName>
        <ecNumber evidence="2">2.7.13.3</ecNumber>
    </recommendedName>
</protein>
<dbReference type="InterPro" id="IPR011622">
    <property type="entry name" value="7TMR_DISM_rcpt_extracell_dom2"/>
</dbReference>
<keyword evidence="3" id="KW-0597">Phosphoprotein</keyword>
<reference evidence="9 10" key="1">
    <citation type="submission" date="2014-12" db="EMBL/GenBank/DDBJ databases">
        <title>16Stimator: statistical estimation of ribosomal gene copy numbers from draft genome assemblies.</title>
        <authorList>
            <person name="Perisin M.A."/>
            <person name="Vetter M."/>
            <person name="Gilbert J.A."/>
            <person name="Bergelson J."/>
        </authorList>
    </citation>
    <scope>NUCLEOTIDE SEQUENCE [LARGE SCALE GENOMIC DNA]</scope>
    <source>
        <strain evidence="9 10">MEDvA23</strain>
    </source>
</reference>
<evidence type="ECO:0000259" key="8">
    <source>
        <dbReference type="PROSITE" id="PS50109"/>
    </source>
</evidence>
<keyword evidence="6" id="KW-1133">Transmembrane helix</keyword>
<dbReference type="InterPro" id="IPR004358">
    <property type="entry name" value="Sig_transdc_His_kin-like_C"/>
</dbReference>
<keyword evidence="6" id="KW-0812">Transmembrane</keyword>
<dbReference type="SMART" id="SM00387">
    <property type="entry name" value="HATPase_c"/>
    <property type="match status" value="1"/>
</dbReference>
<dbReference type="SMART" id="SM00388">
    <property type="entry name" value="HisKA"/>
    <property type="match status" value="1"/>
</dbReference>
<sequence length="770" mass="84662">MSAPWRCSAAALLLQASLALACLLPAHAEELRLSEHPRLPLELDTHVEVLEDRSGALSFAELQMRAGRGAEGFTPGTAARMRQGFSKSAFWLRLSLSNDGDDVQQLRLVLDTTWLQYADFYVLRRGGFQGDGQVWRHESSGVSRPHALRGDRVPTLAIDNMQPGEHAIVLVRVQSGSSLKLAPVLHSVDSLRTTETRRALIDGLLIGGLLVLAVYSLALWAISRKTAMGSQSLGFALVALYEATYRGYARPLFWPDSTEWSYRAAGVVAGCCVLNMVVYLHVLSRRAPVRPPGLRALVALAAVQGGIVFGTLVGPYAPFAKAGTLSALLLVLALTVSSFVYMRRAGPGGRLAFPVMVVVLLGVCLRLVELNVPAHAIPGFDAYVLGFPGLLVGLVALAAWTHHLSQQRLAAQRKLVRWQAREQGRLKDEVIRKTRALNSALEQAEHRSREQTRLMAYIGHDLRAPLATIVGHARVLRDALGKPMAPLEAIERSAHYQLALVDDLLDYAKGELMPLELDPQPVRLPVLIDDIAQQATMLARRQNNVFTLEVRGPLAPLVRLDRKRFQQLLLNLLSNAAKFTRDGQMGLRIGTRAEGDQWRLDVEVWDSGIGIDRKDQRRVFRAFAQADPAVDGSGLGLAIARRIVGRMGAELRLESRRNLGTRVHFSVLLDGAAVPASDDLPWGHGLSPQPLREGPRARRAGPQIAPLPAEVRRDLETMARDGRWTDLHEWMNRLAPDPAHAPLVQAVRQALDALDFEQILYMARAAPEKP</sequence>
<evidence type="ECO:0000256" key="2">
    <source>
        <dbReference type="ARBA" id="ARBA00012438"/>
    </source>
</evidence>
<dbReference type="EC" id="2.7.13.3" evidence="2"/>
<evidence type="ECO:0000256" key="5">
    <source>
        <dbReference type="ARBA" id="ARBA00022777"/>
    </source>
</evidence>
<name>A0A0D0M0U3_VARPD</name>
<evidence type="ECO:0000256" key="1">
    <source>
        <dbReference type="ARBA" id="ARBA00000085"/>
    </source>
</evidence>
<dbReference type="Pfam" id="PF00512">
    <property type="entry name" value="HisKA"/>
    <property type="match status" value="1"/>
</dbReference>
<evidence type="ECO:0000313" key="10">
    <source>
        <dbReference type="Proteomes" id="UP000032067"/>
    </source>
</evidence>
<proteinExistence type="predicted"/>
<dbReference type="InterPro" id="IPR005467">
    <property type="entry name" value="His_kinase_dom"/>
</dbReference>
<dbReference type="InterPro" id="IPR003594">
    <property type="entry name" value="HATPase_dom"/>
</dbReference>
<dbReference type="Gene3D" id="1.10.287.130">
    <property type="match status" value="1"/>
</dbReference>
<feature type="signal peptide" evidence="7">
    <location>
        <begin position="1"/>
        <end position="28"/>
    </location>
</feature>
<dbReference type="InterPro" id="IPR003661">
    <property type="entry name" value="HisK_dim/P_dom"/>
</dbReference>
<keyword evidence="4" id="KW-0808">Transferase</keyword>
<feature type="transmembrane region" description="Helical" evidence="6">
    <location>
        <begin position="323"/>
        <end position="342"/>
    </location>
</feature>
<dbReference type="Gene3D" id="3.30.565.10">
    <property type="entry name" value="Histidine kinase-like ATPase, C-terminal domain"/>
    <property type="match status" value="1"/>
</dbReference>
<dbReference type="EMBL" id="JXQQ01000010">
    <property type="protein sequence ID" value="KIQ35268.1"/>
    <property type="molecule type" value="Genomic_DNA"/>
</dbReference>
<dbReference type="SUPFAM" id="SSF47384">
    <property type="entry name" value="Homodimeric domain of signal transducing histidine kinase"/>
    <property type="match status" value="1"/>
</dbReference>
<dbReference type="Pfam" id="PF07695">
    <property type="entry name" value="7TMR-DISM_7TM"/>
    <property type="match status" value="1"/>
</dbReference>